<dbReference type="AlphaFoldDB" id="A0A1I7WIV5"/>
<accession>A0A1I7WIV5</accession>
<evidence type="ECO:0000256" key="1">
    <source>
        <dbReference type="SAM" id="Phobius"/>
    </source>
</evidence>
<name>A0A1I7WIV5_HETBA</name>
<proteinExistence type="predicted"/>
<keyword evidence="1" id="KW-0812">Transmembrane</keyword>
<protein>
    <submittedName>
        <fullName evidence="3">Uncharacterized protein</fullName>
    </submittedName>
</protein>
<evidence type="ECO:0000313" key="2">
    <source>
        <dbReference type="Proteomes" id="UP000095283"/>
    </source>
</evidence>
<dbReference type="WBParaSite" id="Hba_04946">
    <property type="protein sequence ID" value="Hba_04946"/>
    <property type="gene ID" value="Hba_04946"/>
</dbReference>
<keyword evidence="1" id="KW-1133">Transmembrane helix</keyword>
<keyword evidence="1" id="KW-0472">Membrane</keyword>
<dbReference type="Proteomes" id="UP000095283">
    <property type="component" value="Unplaced"/>
</dbReference>
<organism evidence="2 3">
    <name type="scientific">Heterorhabditis bacteriophora</name>
    <name type="common">Entomopathogenic nematode worm</name>
    <dbReference type="NCBI Taxonomy" id="37862"/>
    <lineage>
        <taxon>Eukaryota</taxon>
        <taxon>Metazoa</taxon>
        <taxon>Ecdysozoa</taxon>
        <taxon>Nematoda</taxon>
        <taxon>Chromadorea</taxon>
        <taxon>Rhabditida</taxon>
        <taxon>Rhabditina</taxon>
        <taxon>Rhabditomorpha</taxon>
        <taxon>Strongyloidea</taxon>
        <taxon>Heterorhabditidae</taxon>
        <taxon>Heterorhabditis</taxon>
    </lineage>
</organism>
<sequence>MWDFRSVDAAYSIEFYVVQFMYPFVASQTLTISFGLDLSSILSY</sequence>
<feature type="transmembrane region" description="Helical" evidence="1">
    <location>
        <begin position="20"/>
        <end position="42"/>
    </location>
</feature>
<evidence type="ECO:0000313" key="3">
    <source>
        <dbReference type="WBParaSite" id="Hba_04946"/>
    </source>
</evidence>
<keyword evidence="2" id="KW-1185">Reference proteome</keyword>
<reference evidence="3" key="1">
    <citation type="submission" date="2016-11" db="UniProtKB">
        <authorList>
            <consortium name="WormBaseParasite"/>
        </authorList>
    </citation>
    <scope>IDENTIFICATION</scope>
</reference>